<name>A0A8J5SNX6_ZIZPA</name>
<evidence type="ECO:0000313" key="2">
    <source>
        <dbReference type="Proteomes" id="UP000729402"/>
    </source>
</evidence>
<reference evidence="1" key="1">
    <citation type="journal article" date="2021" name="bioRxiv">
        <title>Whole Genome Assembly and Annotation of Northern Wild Rice, Zizania palustris L., Supports a Whole Genome Duplication in the Zizania Genus.</title>
        <authorList>
            <person name="Haas M."/>
            <person name="Kono T."/>
            <person name="Macchietto M."/>
            <person name="Millas R."/>
            <person name="McGilp L."/>
            <person name="Shao M."/>
            <person name="Duquette J."/>
            <person name="Hirsch C.N."/>
            <person name="Kimball J."/>
        </authorList>
    </citation>
    <scope>NUCLEOTIDE SEQUENCE</scope>
    <source>
        <tissue evidence="1">Fresh leaf tissue</tissue>
    </source>
</reference>
<proteinExistence type="predicted"/>
<dbReference type="AlphaFoldDB" id="A0A8J5SNX6"/>
<sequence length="117" mass="12862">MLEELNELSGKERVKFKALKKDHESLTAKYEELKTSHMMLLVSHEKLEEAHEALIASTLIKPKVDIGVTCDIFDDACLNVENCIPTKTSISTSCDDLLAMPCSSTLDIASCSTNISS</sequence>
<dbReference type="OrthoDB" id="721585at2759"/>
<keyword evidence="2" id="KW-1185">Reference proteome</keyword>
<organism evidence="1 2">
    <name type="scientific">Zizania palustris</name>
    <name type="common">Northern wild rice</name>
    <dbReference type="NCBI Taxonomy" id="103762"/>
    <lineage>
        <taxon>Eukaryota</taxon>
        <taxon>Viridiplantae</taxon>
        <taxon>Streptophyta</taxon>
        <taxon>Embryophyta</taxon>
        <taxon>Tracheophyta</taxon>
        <taxon>Spermatophyta</taxon>
        <taxon>Magnoliopsida</taxon>
        <taxon>Liliopsida</taxon>
        <taxon>Poales</taxon>
        <taxon>Poaceae</taxon>
        <taxon>BOP clade</taxon>
        <taxon>Oryzoideae</taxon>
        <taxon>Oryzeae</taxon>
        <taxon>Zizaniinae</taxon>
        <taxon>Zizania</taxon>
    </lineage>
</organism>
<gene>
    <name evidence="1" type="ORF">GUJ93_ZPchr0005g15498</name>
</gene>
<evidence type="ECO:0000313" key="1">
    <source>
        <dbReference type="EMBL" id="KAG8068302.1"/>
    </source>
</evidence>
<accession>A0A8J5SNX6</accession>
<dbReference type="EMBL" id="JAAALK010000284">
    <property type="protein sequence ID" value="KAG8068302.1"/>
    <property type="molecule type" value="Genomic_DNA"/>
</dbReference>
<protein>
    <submittedName>
        <fullName evidence="1">Uncharacterized protein</fullName>
    </submittedName>
</protein>
<comment type="caution">
    <text evidence="1">The sequence shown here is derived from an EMBL/GenBank/DDBJ whole genome shotgun (WGS) entry which is preliminary data.</text>
</comment>
<dbReference type="Proteomes" id="UP000729402">
    <property type="component" value="Unassembled WGS sequence"/>
</dbReference>
<reference evidence="1" key="2">
    <citation type="submission" date="2021-02" db="EMBL/GenBank/DDBJ databases">
        <authorList>
            <person name="Kimball J.A."/>
            <person name="Haas M.W."/>
            <person name="Macchietto M."/>
            <person name="Kono T."/>
            <person name="Duquette J."/>
            <person name="Shao M."/>
        </authorList>
    </citation>
    <scope>NUCLEOTIDE SEQUENCE</scope>
    <source>
        <tissue evidence="1">Fresh leaf tissue</tissue>
    </source>
</reference>